<dbReference type="SUPFAM" id="SSF88723">
    <property type="entry name" value="PIN domain-like"/>
    <property type="match status" value="1"/>
</dbReference>
<feature type="domain" description="VapC9 PIN-like" evidence="1">
    <location>
        <begin position="5"/>
        <end position="115"/>
    </location>
</feature>
<organism evidence="2">
    <name type="scientific">uncultured Poseidoniia archaeon</name>
    <dbReference type="NCBI Taxonomy" id="1697135"/>
    <lineage>
        <taxon>Archaea</taxon>
        <taxon>Methanobacteriati</taxon>
        <taxon>Thermoplasmatota</taxon>
        <taxon>Candidatus Poseidoniia</taxon>
        <taxon>environmental samples</taxon>
    </lineage>
</organism>
<dbReference type="Gene3D" id="3.40.50.1010">
    <property type="entry name" value="5'-nuclease"/>
    <property type="match status" value="1"/>
</dbReference>
<proteinExistence type="predicted"/>
<evidence type="ECO:0000313" key="2">
    <source>
        <dbReference type="EMBL" id="ANV81184.1"/>
    </source>
</evidence>
<dbReference type="InterPro" id="IPR041120">
    <property type="entry name" value="PIN_9"/>
</dbReference>
<dbReference type="EMBL" id="KP211926">
    <property type="protein sequence ID" value="ANV81184.1"/>
    <property type="molecule type" value="Genomic_DNA"/>
</dbReference>
<dbReference type="InterPro" id="IPR029060">
    <property type="entry name" value="PIN-like_dom_sf"/>
</dbReference>
<name>A0A1B1TFY9_9ARCH</name>
<dbReference type="Pfam" id="PF18477">
    <property type="entry name" value="PIN_9"/>
    <property type="match status" value="1"/>
</dbReference>
<sequence>MSQSIIIDACGWVAIIDSGMNFDIELKQTIGNFELILLDSVLDELKEIENNRPKRKSLLIPMLESKSNLSDSKIESNHTDDQIFELAKRESFSVLTVDKELKKRLFESSIKVIEVSKNNHFKVIENL</sequence>
<protein>
    <recommendedName>
        <fullName evidence="1">VapC9 PIN-like domain-containing protein</fullName>
    </recommendedName>
</protein>
<evidence type="ECO:0000259" key="1">
    <source>
        <dbReference type="Pfam" id="PF18477"/>
    </source>
</evidence>
<accession>A0A1B1TFY9</accession>
<dbReference type="AlphaFoldDB" id="A0A1B1TFY9"/>
<reference evidence="2" key="2">
    <citation type="journal article" date="2015" name="ISME J.">
        <title>A new class of marine Euryarchaeota group II from the Mediterranean deep chlorophyll maximum.</title>
        <authorList>
            <person name="Martin-Cuadrado A.B."/>
            <person name="Garcia-Heredia I."/>
            <person name="Molto A.G."/>
            <person name="Lopez-Ubeda R."/>
            <person name="Kimes N."/>
            <person name="Lopez-Garcia P."/>
            <person name="Moreira D."/>
            <person name="Rodriguez-Valera F."/>
        </authorList>
    </citation>
    <scope>NUCLEOTIDE SEQUENCE</scope>
</reference>
<reference evidence="2" key="1">
    <citation type="submission" date="2014-11" db="EMBL/GenBank/DDBJ databases">
        <authorList>
            <person name="Zhu J."/>
            <person name="Qi W."/>
            <person name="Song R."/>
        </authorList>
    </citation>
    <scope>NUCLEOTIDE SEQUENCE</scope>
</reference>